<dbReference type="EMBL" id="LR134317">
    <property type="protein sequence ID" value="VEF08830.1"/>
    <property type="molecule type" value="Genomic_DNA"/>
</dbReference>
<evidence type="ECO:0000313" key="2">
    <source>
        <dbReference type="EMBL" id="VEF08830.1"/>
    </source>
</evidence>
<name>A0A7Z8ZW72_STRSZ</name>
<dbReference type="Pfam" id="PF13614">
    <property type="entry name" value="AAA_31"/>
    <property type="match status" value="1"/>
</dbReference>
<dbReference type="InterPro" id="IPR050678">
    <property type="entry name" value="DNA_Partitioning_ATPase"/>
</dbReference>
<dbReference type="Gene3D" id="3.40.50.300">
    <property type="entry name" value="P-loop containing nucleotide triphosphate hydrolases"/>
    <property type="match status" value="1"/>
</dbReference>
<dbReference type="PANTHER" id="PTHR13696:SF99">
    <property type="entry name" value="COBYRINIC ACID AC-DIAMIDE SYNTHASE"/>
    <property type="match status" value="1"/>
</dbReference>
<gene>
    <name evidence="2" type="primary">soj_2</name>
    <name evidence="2" type="ORF">NCTC6180_01602</name>
</gene>
<evidence type="ECO:0000259" key="1">
    <source>
        <dbReference type="Pfam" id="PF13614"/>
    </source>
</evidence>
<dbReference type="SUPFAM" id="SSF52540">
    <property type="entry name" value="P-loop containing nucleoside triphosphate hydrolases"/>
    <property type="match status" value="1"/>
</dbReference>
<dbReference type="AlphaFoldDB" id="A0A7Z8ZW72"/>
<organism evidence="2 3">
    <name type="scientific">Streptococcus equi subsp. zooepidemicus</name>
    <dbReference type="NCBI Taxonomy" id="40041"/>
    <lineage>
        <taxon>Bacteria</taxon>
        <taxon>Bacillati</taxon>
        <taxon>Bacillota</taxon>
        <taxon>Bacilli</taxon>
        <taxon>Lactobacillales</taxon>
        <taxon>Streptococcaceae</taxon>
        <taxon>Streptococcus</taxon>
    </lineage>
</organism>
<proteinExistence type="predicted"/>
<accession>A0A7Z8ZW72</accession>
<dbReference type="GeneID" id="83704144"/>
<dbReference type="InterPro" id="IPR027417">
    <property type="entry name" value="P-loop_NTPase"/>
</dbReference>
<dbReference type="InterPro" id="IPR025669">
    <property type="entry name" value="AAA_dom"/>
</dbReference>
<dbReference type="PANTHER" id="PTHR13696">
    <property type="entry name" value="P-LOOP CONTAINING NUCLEOSIDE TRIPHOSPHATE HYDROLASE"/>
    <property type="match status" value="1"/>
</dbReference>
<protein>
    <submittedName>
        <fullName evidence="2">ParA chromosome partioning protein</fullName>
    </submittedName>
</protein>
<sequence>MKIITIHLNKGGGGKSTTAYNLADYFVTEKGQRVLLIDGDHSCNLSHSFEVSSSHTLYDVMTTGEADIVSVTEQLSLICGDARLTDARLDLMNRNNQYLQLFMWFSKYYEALDSQFDVVIIDTHNDESLLTANLIAVSDMVVGVTDPSTNGYRAWLGLKTFIEKIQSEAIEVVSRQSYVKTKPYLLANKIDIVGQRLTETSAQFLDVVRQENTFVGGVRKKELLARSLVYNQPIFSLWKSMTPKEKEKQASFYQDIRATYQTIYTELMKEAIHE</sequence>
<feature type="domain" description="AAA" evidence="1">
    <location>
        <begin position="1"/>
        <end position="166"/>
    </location>
</feature>
<reference evidence="2 3" key="1">
    <citation type="submission" date="2018-12" db="EMBL/GenBank/DDBJ databases">
        <authorList>
            <consortium name="Pathogen Informatics"/>
        </authorList>
    </citation>
    <scope>NUCLEOTIDE SEQUENCE [LARGE SCALE GENOMIC DNA]</scope>
    <source>
        <strain evidence="2 3">NCTC6180</strain>
    </source>
</reference>
<dbReference type="RefSeq" id="WP_000692257.1">
    <property type="nucleotide sequence ID" value="NZ_CP065054.1"/>
</dbReference>
<evidence type="ECO:0000313" key="3">
    <source>
        <dbReference type="Proteomes" id="UP000269903"/>
    </source>
</evidence>
<dbReference type="Proteomes" id="UP000269903">
    <property type="component" value="Chromosome"/>
</dbReference>